<comment type="caution">
    <text evidence="2">The sequence shown here is derived from an EMBL/GenBank/DDBJ whole genome shotgun (WGS) entry which is preliminary data.</text>
</comment>
<organism evidence="2 3">
    <name type="scientific">Allacma fusca</name>
    <dbReference type="NCBI Taxonomy" id="39272"/>
    <lineage>
        <taxon>Eukaryota</taxon>
        <taxon>Metazoa</taxon>
        <taxon>Ecdysozoa</taxon>
        <taxon>Arthropoda</taxon>
        <taxon>Hexapoda</taxon>
        <taxon>Collembola</taxon>
        <taxon>Symphypleona</taxon>
        <taxon>Sminthuridae</taxon>
        <taxon>Allacma</taxon>
    </lineage>
</organism>
<keyword evidence="1" id="KW-1133">Transmembrane helix</keyword>
<protein>
    <submittedName>
        <fullName evidence="2">Uncharacterized protein</fullName>
    </submittedName>
</protein>
<accession>A0A8J2NX57</accession>
<keyword evidence="1" id="KW-0812">Transmembrane</keyword>
<feature type="transmembrane region" description="Helical" evidence="1">
    <location>
        <begin position="29"/>
        <end position="49"/>
    </location>
</feature>
<name>A0A8J2NX57_9HEXA</name>
<dbReference type="EMBL" id="CAJVCH010048703">
    <property type="protein sequence ID" value="CAG7717795.1"/>
    <property type="molecule type" value="Genomic_DNA"/>
</dbReference>
<reference evidence="2" key="1">
    <citation type="submission" date="2021-06" db="EMBL/GenBank/DDBJ databases">
        <authorList>
            <person name="Hodson N. C."/>
            <person name="Mongue J. A."/>
            <person name="Jaron S. K."/>
        </authorList>
    </citation>
    <scope>NUCLEOTIDE SEQUENCE</scope>
</reference>
<dbReference type="Proteomes" id="UP000708208">
    <property type="component" value="Unassembled WGS sequence"/>
</dbReference>
<feature type="non-terminal residue" evidence="2">
    <location>
        <position position="1"/>
    </location>
</feature>
<gene>
    <name evidence="2" type="ORF">AFUS01_LOCUS7233</name>
</gene>
<feature type="non-terminal residue" evidence="2">
    <location>
        <position position="53"/>
    </location>
</feature>
<dbReference type="AlphaFoldDB" id="A0A8J2NX57"/>
<evidence type="ECO:0000313" key="2">
    <source>
        <dbReference type="EMBL" id="CAG7717795.1"/>
    </source>
</evidence>
<proteinExistence type="predicted"/>
<sequence>FVSKYCSALVQSHKKVVAHSHLLGLTYGFSQASISVAGGVIMYYGAILIRDED</sequence>
<evidence type="ECO:0000256" key="1">
    <source>
        <dbReference type="SAM" id="Phobius"/>
    </source>
</evidence>
<keyword evidence="3" id="KW-1185">Reference proteome</keyword>
<evidence type="ECO:0000313" key="3">
    <source>
        <dbReference type="Proteomes" id="UP000708208"/>
    </source>
</evidence>
<dbReference type="OrthoDB" id="6500128at2759"/>
<keyword evidence="1" id="KW-0472">Membrane</keyword>